<name>A0ACC2SZ26_9FUNG</name>
<protein>
    <submittedName>
        <fullName evidence="1">Spectrin beta chain, non-erythrocytic 1</fullName>
    </submittedName>
</protein>
<evidence type="ECO:0000313" key="1">
    <source>
        <dbReference type="EMBL" id="KAJ9067446.1"/>
    </source>
</evidence>
<organism evidence="1 2">
    <name type="scientific">Entomophthora muscae</name>
    <dbReference type="NCBI Taxonomy" id="34485"/>
    <lineage>
        <taxon>Eukaryota</taxon>
        <taxon>Fungi</taxon>
        <taxon>Fungi incertae sedis</taxon>
        <taxon>Zoopagomycota</taxon>
        <taxon>Entomophthoromycotina</taxon>
        <taxon>Entomophthoromycetes</taxon>
        <taxon>Entomophthorales</taxon>
        <taxon>Entomophthoraceae</taxon>
        <taxon>Entomophthora</taxon>
    </lineage>
</organism>
<sequence length="505" mass="56141">MEPGSLDSLDDLFVGSGENLQRLPSLTLPPSSGLSSTFAPESYSECGSSMLSLAESNVLKDELSSLHISYAQFNQLYLGDDDARESFFDDSHIFLETPGSPILEDLNLNLAKTTSSHESSSSSCHSQAALALEPSDKDNDANEAEEPQSPEEVHEVGQCAQDVEHEGALSIKSERCESGVLTSTKHWKQFWVVVQAGALLVYKDQKSKKFKGWYDLMSASVTPAAKGQSKKRFVFSLSTSTGLPPALFQASDAVSFDRWLNQLKAAIEAHPPGRQREPMVISLPRQTSPPKPRKTKIIGKLFNRPDRRPEDSVWGSLIGDSDNVAYVVKRCVEELVTRCCFKQEGLYRLSGNATSIKTWKDKFSTLGPVSLSSESDNNVITGVLKLYFRELAEPLIPYPAYYAILDAARISDYDDRLIQMKNILHEMLSEQSISTLHFLAKHLAVVSEFSDINKMDANNLAIVFGPTLARPQDPQQHPQLQPLYMLVESLIVQNDWFFELDQETP</sequence>
<comment type="caution">
    <text evidence="1">The sequence shown here is derived from an EMBL/GenBank/DDBJ whole genome shotgun (WGS) entry which is preliminary data.</text>
</comment>
<dbReference type="EMBL" id="QTSX02004115">
    <property type="protein sequence ID" value="KAJ9067446.1"/>
    <property type="molecule type" value="Genomic_DNA"/>
</dbReference>
<proteinExistence type="predicted"/>
<dbReference type="Proteomes" id="UP001165960">
    <property type="component" value="Unassembled WGS sequence"/>
</dbReference>
<evidence type="ECO:0000313" key="2">
    <source>
        <dbReference type="Proteomes" id="UP001165960"/>
    </source>
</evidence>
<accession>A0ACC2SZ26</accession>
<reference evidence="1" key="1">
    <citation type="submission" date="2022-04" db="EMBL/GenBank/DDBJ databases">
        <title>Genome of the entomopathogenic fungus Entomophthora muscae.</title>
        <authorList>
            <person name="Elya C."/>
            <person name="Lovett B.R."/>
            <person name="Lee E."/>
            <person name="Macias A.M."/>
            <person name="Hajek A.E."/>
            <person name="De Bivort B.L."/>
            <person name="Kasson M.T."/>
            <person name="De Fine Licht H.H."/>
            <person name="Stajich J.E."/>
        </authorList>
    </citation>
    <scope>NUCLEOTIDE SEQUENCE</scope>
    <source>
        <strain evidence="1">Berkeley</strain>
    </source>
</reference>
<keyword evidence="2" id="KW-1185">Reference proteome</keyword>
<gene>
    <name evidence="1" type="primary">SPTBN1</name>
    <name evidence="1" type="ORF">DSO57_1038992</name>
</gene>